<keyword evidence="5" id="KW-0788">Thiol protease</keyword>
<dbReference type="InterPro" id="IPR000668">
    <property type="entry name" value="Peptidase_C1A_C"/>
</dbReference>
<dbReference type="AlphaFoldDB" id="A0A6A5GI00"/>
<dbReference type="KEGG" id="crq:GCK72_020866"/>
<evidence type="ECO:0000256" key="1">
    <source>
        <dbReference type="ARBA" id="ARBA00008455"/>
    </source>
</evidence>
<keyword evidence="6" id="KW-0865">Zymogen</keyword>
<proteinExistence type="inferred from homology"/>
<evidence type="ECO:0000256" key="3">
    <source>
        <dbReference type="ARBA" id="ARBA00022729"/>
    </source>
</evidence>
<gene>
    <name evidence="10" type="ORF">GCK72_020866</name>
</gene>
<dbReference type="CTD" id="9808726"/>
<sequence>MWKLVTLLFLTLLSTVTPTDVLQQRLQTELLINQVNSAQQLWTAGHQDAPKERILKYLMKAEHVKPHREEDVVQVDVADAIPDHYDVRDHFSQCISVNNIRDQSHCGSCWAVAAAEAISDRTCIASNGVVNTLLSAEDILTCCIGEYYCGDGCEGGYPIQAWKYWVKNGLVTGGSYESQFGCKPYSIAPCGQTVNGVTWPKCPNSDADTPKCVDHCTSNSSYPIPYEKDKHYGATAYAVSRKVDQIQSEILKNGPVEVGFTVYADFYQYKSGVYVHVAGPELGGHAVKLLGWGVDNGTPYWLAANSWNTNWGENGYFRILRGVNECGIESQVVAGMPDLERHN</sequence>
<dbReference type="InterPro" id="IPR000169">
    <property type="entry name" value="Pept_cys_AS"/>
</dbReference>
<dbReference type="GO" id="GO:0006508">
    <property type="term" value="P:proteolysis"/>
    <property type="evidence" value="ECO:0007669"/>
    <property type="project" value="UniProtKB-KW"/>
</dbReference>
<evidence type="ECO:0000256" key="7">
    <source>
        <dbReference type="ARBA" id="ARBA00023157"/>
    </source>
</evidence>
<reference evidence="10 11" key="1">
    <citation type="submission" date="2019-12" db="EMBL/GenBank/DDBJ databases">
        <title>Chromosome-level assembly of the Caenorhabditis remanei genome.</title>
        <authorList>
            <person name="Teterina A.A."/>
            <person name="Willis J.H."/>
            <person name="Phillips P.C."/>
        </authorList>
    </citation>
    <scope>NUCLEOTIDE SEQUENCE [LARGE SCALE GENOMIC DNA]</scope>
    <source>
        <strain evidence="10 11">PX506</strain>
        <tissue evidence="10">Whole organism</tissue>
    </source>
</reference>
<dbReference type="RefSeq" id="XP_003106358.2">
    <property type="nucleotide sequence ID" value="XM_003106310.2"/>
</dbReference>
<evidence type="ECO:0000256" key="8">
    <source>
        <dbReference type="SAM" id="SignalP"/>
    </source>
</evidence>
<comment type="similarity">
    <text evidence="1">Belongs to the peptidase C1 family.</text>
</comment>
<dbReference type="InterPro" id="IPR025660">
    <property type="entry name" value="Pept_his_AS"/>
</dbReference>
<dbReference type="SMART" id="SM00645">
    <property type="entry name" value="Pept_C1"/>
    <property type="match status" value="1"/>
</dbReference>
<dbReference type="EMBL" id="WUAV01000005">
    <property type="protein sequence ID" value="KAF1754306.1"/>
    <property type="molecule type" value="Genomic_DNA"/>
</dbReference>
<keyword evidence="4" id="KW-0378">Hydrolase</keyword>
<dbReference type="InterPro" id="IPR025661">
    <property type="entry name" value="Pept_asp_AS"/>
</dbReference>
<protein>
    <recommendedName>
        <fullName evidence="9">Peptidase C1A papain C-terminal domain-containing protein</fullName>
    </recommendedName>
</protein>
<dbReference type="InterPro" id="IPR013128">
    <property type="entry name" value="Peptidase_C1A"/>
</dbReference>
<keyword evidence="3 8" id="KW-0732">Signal</keyword>
<dbReference type="GeneID" id="9808726"/>
<dbReference type="CDD" id="cd02620">
    <property type="entry name" value="Peptidase_C1A_CathepsinB"/>
    <property type="match status" value="1"/>
</dbReference>
<evidence type="ECO:0000256" key="6">
    <source>
        <dbReference type="ARBA" id="ARBA00023145"/>
    </source>
</evidence>
<dbReference type="SUPFAM" id="SSF54001">
    <property type="entry name" value="Cysteine proteinases"/>
    <property type="match status" value="1"/>
</dbReference>
<comment type="caution">
    <text evidence="10">The sequence shown here is derived from an EMBL/GenBank/DDBJ whole genome shotgun (WGS) entry which is preliminary data.</text>
</comment>
<evidence type="ECO:0000259" key="9">
    <source>
        <dbReference type="SMART" id="SM00645"/>
    </source>
</evidence>
<dbReference type="Proteomes" id="UP000483820">
    <property type="component" value="Chromosome V"/>
</dbReference>
<organism evidence="10 11">
    <name type="scientific">Caenorhabditis remanei</name>
    <name type="common">Caenorhabditis vulgaris</name>
    <dbReference type="NCBI Taxonomy" id="31234"/>
    <lineage>
        <taxon>Eukaryota</taxon>
        <taxon>Metazoa</taxon>
        <taxon>Ecdysozoa</taxon>
        <taxon>Nematoda</taxon>
        <taxon>Chromadorea</taxon>
        <taxon>Rhabditida</taxon>
        <taxon>Rhabditina</taxon>
        <taxon>Rhabditomorpha</taxon>
        <taxon>Rhabditoidea</taxon>
        <taxon>Rhabditidae</taxon>
        <taxon>Peloderinae</taxon>
        <taxon>Caenorhabditis</taxon>
    </lineage>
</organism>
<evidence type="ECO:0000256" key="2">
    <source>
        <dbReference type="ARBA" id="ARBA00022670"/>
    </source>
</evidence>
<keyword evidence="7" id="KW-1015">Disulfide bond</keyword>
<feature type="domain" description="Peptidase C1A papain C-terminal" evidence="9">
    <location>
        <begin position="81"/>
        <end position="336"/>
    </location>
</feature>
<dbReference type="PRINTS" id="PR00705">
    <property type="entry name" value="PAPAIN"/>
</dbReference>
<evidence type="ECO:0000256" key="4">
    <source>
        <dbReference type="ARBA" id="ARBA00022801"/>
    </source>
</evidence>
<evidence type="ECO:0000313" key="10">
    <source>
        <dbReference type="EMBL" id="KAF1754306.1"/>
    </source>
</evidence>
<dbReference type="InterPro" id="IPR038765">
    <property type="entry name" value="Papain-like_cys_pep_sf"/>
</dbReference>
<dbReference type="Pfam" id="PF00112">
    <property type="entry name" value="Peptidase_C1"/>
    <property type="match status" value="1"/>
</dbReference>
<dbReference type="PANTHER" id="PTHR12411">
    <property type="entry name" value="CYSTEINE PROTEASE FAMILY C1-RELATED"/>
    <property type="match status" value="1"/>
</dbReference>
<dbReference type="GO" id="GO:0008234">
    <property type="term" value="F:cysteine-type peptidase activity"/>
    <property type="evidence" value="ECO:0007669"/>
    <property type="project" value="UniProtKB-KW"/>
</dbReference>
<keyword evidence="2" id="KW-0645">Protease</keyword>
<dbReference type="PROSITE" id="PS00640">
    <property type="entry name" value="THIOL_PROTEASE_ASN"/>
    <property type="match status" value="1"/>
</dbReference>
<evidence type="ECO:0000313" key="11">
    <source>
        <dbReference type="Proteomes" id="UP000483820"/>
    </source>
</evidence>
<dbReference type="FunFam" id="3.90.70.10:FF:000031">
    <property type="entry name" value="Cathepsin B"/>
    <property type="match status" value="1"/>
</dbReference>
<accession>A0A6A5GI00</accession>
<dbReference type="PROSITE" id="PS00639">
    <property type="entry name" value="THIOL_PROTEASE_HIS"/>
    <property type="match status" value="1"/>
</dbReference>
<dbReference type="Gene3D" id="3.90.70.10">
    <property type="entry name" value="Cysteine proteinases"/>
    <property type="match status" value="1"/>
</dbReference>
<name>A0A6A5GI00_CAERE</name>
<feature type="chain" id="PRO_5025686516" description="Peptidase C1A papain C-terminal domain-containing protein" evidence="8">
    <location>
        <begin position="19"/>
        <end position="343"/>
    </location>
</feature>
<dbReference type="PROSITE" id="PS00139">
    <property type="entry name" value="THIOL_PROTEASE_CYS"/>
    <property type="match status" value="1"/>
</dbReference>
<evidence type="ECO:0000256" key="5">
    <source>
        <dbReference type="ARBA" id="ARBA00022807"/>
    </source>
</evidence>
<feature type="signal peptide" evidence="8">
    <location>
        <begin position="1"/>
        <end position="18"/>
    </location>
</feature>